<dbReference type="InterPro" id="IPR001932">
    <property type="entry name" value="PPM-type_phosphatase-like_dom"/>
</dbReference>
<proteinExistence type="predicted"/>
<dbReference type="EMBL" id="CP114014">
    <property type="protein sequence ID" value="XAY04323.1"/>
    <property type="molecule type" value="Genomic_DNA"/>
</dbReference>
<name>A0AAU7ART2_9ACTN</name>
<evidence type="ECO:0000259" key="4">
    <source>
        <dbReference type="SMART" id="SM00331"/>
    </source>
</evidence>
<dbReference type="SMART" id="SM00331">
    <property type="entry name" value="PP2C_SIG"/>
    <property type="match status" value="1"/>
</dbReference>
<gene>
    <name evidence="5" type="ORF">DSM112329_01156</name>
</gene>
<keyword evidence="1" id="KW-0378">Hydrolase</keyword>
<evidence type="ECO:0000256" key="2">
    <source>
        <dbReference type="SAM" id="Coils"/>
    </source>
</evidence>
<dbReference type="Pfam" id="PF07228">
    <property type="entry name" value="SpoIIE"/>
    <property type="match status" value="1"/>
</dbReference>
<evidence type="ECO:0000313" key="5">
    <source>
        <dbReference type="EMBL" id="XAY04323.1"/>
    </source>
</evidence>
<sequence>MSGVIRQLADLRALEAFFERSEALWAAVLAPEGTVVSASVGLQAFAGRELTGSRFADLVCRPQRAAFLALAGQAADQDWATATLALASGAPDAELVERVVHVRHSEAGLLVVAEPPDRQHEQRVVQLLAMNHALIAVQRQLSDRQQELEDAKDQAERAVRRLETLERITVAAIEDTGSQGGMVALLEQARELVGGQRSTLLLLEPDGRHLTIVHRLGVEGSDFIGWRQPIDAGVSGECARTGRAIVVDDVARDERVTAAPSRPDRSLVVVPLRVAGQVVGVLHVGADRTGSFAPEHVALLAAIGDRAAAVIAHGETVRRERRIAETFQRSMLPSTLPEGALTLVAHYHPQAADGAVGGDWYDAITFPDGCVGLCIGDVAGKGLQAAVTMGQVRSAMHALALNHREPGELLGRLDPFVAGLRTMVTVLYLLVDPAAARMRYASAGHLPALLRHADGTVDALRDALSPPLGFGPHRRAEAVAAFPRGSQLVLYTDGLVERRDEDLLVSLERLATRCGDVAVPHGRLGDVLLEAALDSSGRFDDDVAILTAYHPA</sequence>
<dbReference type="GO" id="GO:0016791">
    <property type="term" value="F:phosphatase activity"/>
    <property type="evidence" value="ECO:0007669"/>
    <property type="project" value="TreeGrafter"/>
</dbReference>
<dbReference type="PANTHER" id="PTHR43156:SF2">
    <property type="entry name" value="STAGE II SPORULATION PROTEIN E"/>
    <property type="match status" value="1"/>
</dbReference>
<accession>A0AAU7ART2</accession>
<feature type="domain" description="PPM-type phosphatase" evidence="4">
    <location>
        <begin position="341"/>
        <end position="550"/>
    </location>
</feature>
<keyword evidence="2" id="KW-0175">Coiled coil</keyword>
<dbReference type="InterPro" id="IPR036457">
    <property type="entry name" value="PPM-type-like_dom_sf"/>
</dbReference>
<dbReference type="SMART" id="SM00065">
    <property type="entry name" value="GAF"/>
    <property type="match status" value="1"/>
</dbReference>
<dbReference type="Gene3D" id="3.60.40.10">
    <property type="entry name" value="PPM-type phosphatase domain"/>
    <property type="match status" value="1"/>
</dbReference>
<evidence type="ECO:0008006" key="6">
    <source>
        <dbReference type="Google" id="ProtNLM"/>
    </source>
</evidence>
<protein>
    <recommendedName>
        <fullName evidence="6">GAF domain-containing protein</fullName>
    </recommendedName>
</protein>
<feature type="domain" description="GAF" evidence="3">
    <location>
        <begin position="160"/>
        <end position="321"/>
    </location>
</feature>
<organism evidence="5">
    <name type="scientific">Paraconexibacter sp. AEG42_29</name>
    <dbReference type="NCBI Taxonomy" id="2997339"/>
    <lineage>
        <taxon>Bacteria</taxon>
        <taxon>Bacillati</taxon>
        <taxon>Actinomycetota</taxon>
        <taxon>Thermoleophilia</taxon>
        <taxon>Solirubrobacterales</taxon>
        <taxon>Paraconexibacteraceae</taxon>
        <taxon>Paraconexibacter</taxon>
    </lineage>
</organism>
<dbReference type="Pfam" id="PF13185">
    <property type="entry name" value="GAF_2"/>
    <property type="match status" value="1"/>
</dbReference>
<dbReference type="Gene3D" id="3.30.450.40">
    <property type="match status" value="1"/>
</dbReference>
<evidence type="ECO:0000256" key="1">
    <source>
        <dbReference type="ARBA" id="ARBA00022801"/>
    </source>
</evidence>
<dbReference type="RefSeq" id="WP_354700864.1">
    <property type="nucleotide sequence ID" value="NZ_CP114014.1"/>
</dbReference>
<evidence type="ECO:0000259" key="3">
    <source>
        <dbReference type="SMART" id="SM00065"/>
    </source>
</evidence>
<dbReference type="InterPro" id="IPR052016">
    <property type="entry name" value="Bact_Sigma-Reg"/>
</dbReference>
<dbReference type="KEGG" id="parq:DSM112329_01156"/>
<feature type="coiled-coil region" evidence="2">
    <location>
        <begin position="134"/>
        <end position="168"/>
    </location>
</feature>
<reference evidence="5" key="1">
    <citation type="submission" date="2022-12" db="EMBL/GenBank/DDBJ databases">
        <title>Paraconexibacter alkalitolerans sp. nov. and Baekduia alba sp. nov., isolated from soil and emended description of the genera Paraconexibacter (Chun et al., 2020) and Baekduia (An et al., 2020).</title>
        <authorList>
            <person name="Vieira S."/>
            <person name="Huber K.J."/>
            <person name="Geppert A."/>
            <person name="Wolf J."/>
            <person name="Neumann-Schaal M."/>
            <person name="Muesken M."/>
            <person name="Overmann J."/>
        </authorList>
    </citation>
    <scope>NUCLEOTIDE SEQUENCE</scope>
    <source>
        <strain evidence="5">AEG42_29</strain>
    </source>
</reference>
<dbReference type="InterPro" id="IPR003018">
    <property type="entry name" value="GAF"/>
</dbReference>
<dbReference type="PANTHER" id="PTHR43156">
    <property type="entry name" value="STAGE II SPORULATION PROTEIN E-RELATED"/>
    <property type="match status" value="1"/>
</dbReference>
<dbReference type="InterPro" id="IPR029016">
    <property type="entry name" value="GAF-like_dom_sf"/>
</dbReference>
<dbReference type="AlphaFoldDB" id="A0AAU7ART2"/>
<dbReference type="SUPFAM" id="SSF55781">
    <property type="entry name" value="GAF domain-like"/>
    <property type="match status" value="1"/>
</dbReference>